<protein>
    <submittedName>
        <fullName evidence="2">Uncharacterized protein</fullName>
    </submittedName>
</protein>
<evidence type="ECO:0000313" key="3">
    <source>
        <dbReference type="Proteomes" id="UP000479710"/>
    </source>
</evidence>
<name>A0A6G1DAN2_9ORYZ</name>
<dbReference type="EMBL" id="SPHZ02000007">
    <property type="protein sequence ID" value="KAF0909476.1"/>
    <property type="molecule type" value="Genomic_DNA"/>
</dbReference>
<feature type="compositionally biased region" description="Basic residues" evidence="1">
    <location>
        <begin position="1"/>
        <end position="14"/>
    </location>
</feature>
<accession>A0A6G1DAN2</accession>
<dbReference type="AlphaFoldDB" id="A0A6G1DAN2"/>
<reference evidence="2 3" key="1">
    <citation type="submission" date="2019-11" db="EMBL/GenBank/DDBJ databases">
        <title>Whole genome sequence of Oryza granulata.</title>
        <authorList>
            <person name="Li W."/>
        </authorList>
    </citation>
    <scope>NUCLEOTIDE SEQUENCE [LARGE SCALE GENOMIC DNA]</scope>
    <source>
        <strain evidence="3">cv. Menghai</strain>
        <tissue evidence="2">Leaf</tissue>
    </source>
</reference>
<comment type="caution">
    <text evidence="2">The sequence shown here is derived from an EMBL/GenBank/DDBJ whole genome shotgun (WGS) entry which is preliminary data.</text>
</comment>
<keyword evidence="3" id="KW-1185">Reference proteome</keyword>
<evidence type="ECO:0000256" key="1">
    <source>
        <dbReference type="SAM" id="MobiDB-lite"/>
    </source>
</evidence>
<gene>
    <name evidence="2" type="ORF">E2562_036600</name>
</gene>
<dbReference type="Proteomes" id="UP000479710">
    <property type="component" value="Unassembled WGS sequence"/>
</dbReference>
<evidence type="ECO:0000313" key="2">
    <source>
        <dbReference type="EMBL" id="KAF0909476.1"/>
    </source>
</evidence>
<organism evidence="2 3">
    <name type="scientific">Oryza meyeriana var. granulata</name>
    <dbReference type="NCBI Taxonomy" id="110450"/>
    <lineage>
        <taxon>Eukaryota</taxon>
        <taxon>Viridiplantae</taxon>
        <taxon>Streptophyta</taxon>
        <taxon>Embryophyta</taxon>
        <taxon>Tracheophyta</taxon>
        <taxon>Spermatophyta</taxon>
        <taxon>Magnoliopsida</taxon>
        <taxon>Liliopsida</taxon>
        <taxon>Poales</taxon>
        <taxon>Poaceae</taxon>
        <taxon>BOP clade</taxon>
        <taxon>Oryzoideae</taxon>
        <taxon>Oryzeae</taxon>
        <taxon>Oryzinae</taxon>
        <taxon>Oryza</taxon>
        <taxon>Oryza meyeriana</taxon>
    </lineage>
</organism>
<sequence length="72" mass="7830">MALAHHYRPWRRPKGTAFPDAGGGQQWGSHCDAPDGGVAGAGHGRQRREGWWPRRTREVDAGEKAGWSGGSH</sequence>
<feature type="region of interest" description="Disordered" evidence="1">
    <location>
        <begin position="1"/>
        <end position="72"/>
    </location>
</feature>
<proteinExistence type="predicted"/>
<feature type="compositionally biased region" description="Basic and acidic residues" evidence="1">
    <location>
        <begin position="47"/>
        <end position="63"/>
    </location>
</feature>